<dbReference type="PANTHER" id="PTHR10760">
    <property type="entry name" value="TORSIN"/>
    <property type="match status" value="1"/>
</dbReference>
<dbReference type="InterPro" id="IPR010448">
    <property type="entry name" value="Torsin"/>
</dbReference>
<dbReference type="GO" id="GO:0005635">
    <property type="term" value="C:nuclear envelope"/>
    <property type="evidence" value="ECO:0007669"/>
    <property type="project" value="TreeGrafter"/>
</dbReference>
<dbReference type="Pfam" id="PF21376">
    <property type="entry name" value="TOR1A_C"/>
    <property type="match status" value="1"/>
</dbReference>
<dbReference type="GO" id="GO:0005788">
    <property type="term" value="C:endoplasmic reticulum lumen"/>
    <property type="evidence" value="ECO:0007669"/>
    <property type="project" value="TreeGrafter"/>
</dbReference>
<evidence type="ECO:0000313" key="5">
    <source>
        <dbReference type="Proteomes" id="UP000770717"/>
    </source>
</evidence>
<name>A0A8J6K914_ELECQ</name>
<evidence type="ECO:0000313" key="4">
    <source>
        <dbReference type="EMBL" id="KAG9483065.1"/>
    </source>
</evidence>
<reference evidence="4" key="1">
    <citation type="thesis" date="2020" institute="ProQuest LLC" country="789 East Eisenhower Parkway, Ann Arbor, MI, USA">
        <title>Comparative Genomics and Chromosome Evolution.</title>
        <authorList>
            <person name="Mudd A.B."/>
        </authorList>
    </citation>
    <scope>NUCLEOTIDE SEQUENCE</scope>
    <source>
        <strain evidence="4">HN-11 Male</strain>
        <tissue evidence="4">Kidney and liver</tissue>
    </source>
</reference>
<feature type="domain" description="Torsin-1A C-terminal" evidence="3">
    <location>
        <begin position="384"/>
        <end position="440"/>
    </location>
</feature>
<evidence type="ECO:0000256" key="2">
    <source>
        <dbReference type="SAM" id="MobiDB-lite"/>
    </source>
</evidence>
<dbReference type="Proteomes" id="UP000770717">
    <property type="component" value="Unassembled WGS sequence"/>
</dbReference>
<dbReference type="InterPro" id="IPR049337">
    <property type="entry name" value="TOR1A_C"/>
</dbReference>
<keyword evidence="5" id="KW-1185">Reference proteome</keyword>
<accession>A0A8J6K914</accession>
<dbReference type="EMBL" id="WNTK01000005">
    <property type="protein sequence ID" value="KAG9483065.1"/>
    <property type="molecule type" value="Genomic_DNA"/>
</dbReference>
<dbReference type="Pfam" id="PF06309">
    <property type="entry name" value="Torsin"/>
    <property type="match status" value="1"/>
</dbReference>
<protein>
    <recommendedName>
        <fullName evidence="3">Torsin-1A C-terminal domain-containing protein</fullName>
    </recommendedName>
</protein>
<evidence type="ECO:0000259" key="3">
    <source>
        <dbReference type="Pfam" id="PF21376"/>
    </source>
</evidence>
<dbReference type="SUPFAM" id="SSF52540">
    <property type="entry name" value="P-loop containing nucleoside triphosphate hydrolases"/>
    <property type="match status" value="1"/>
</dbReference>
<evidence type="ECO:0000256" key="1">
    <source>
        <dbReference type="ARBA" id="ARBA00006235"/>
    </source>
</evidence>
<dbReference type="InterPro" id="IPR027417">
    <property type="entry name" value="P-loop_NTPase"/>
</dbReference>
<dbReference type="AlphaFoldDB" id="A0A8J6K914"/>
<dbReference type="PANTHER" id="PTHR10760:SF3">
    <property type="entry name" value="TORSIN-3A"/>
    <property type="match status" value="1"/>
</dbReference>
<dbReference type="GO" id="GO:0016887">
    <property type="term" value="F:ATP hydrolysis activity"/>
    <property type="evidence" value="ECO:0007669"/>
    <property type="project" value="InterPro"/>
</dbReference>
<organism evidence="4 5">
    <name type="scientific">Eleutherodactylus coqui</name>
    <name type="common">Puerto Rican coqui</name>
    <dbReference type="NCBI Taxonomy" id="57060"/>
    <lineage>
        <taxon>Eukaryota</taxon>
        <taxon>Metazoa</taxon>
        <taxon>Chordata</taxon>
        <taxon>Craniata</taxon>
        <taxon>Vertebrata</taxon>
        <taxon>Euteleostomi</taxon>
        <taxon>Amphibia</taxon>
        <taxon>Batrachia</taxon>
        <taxon>Anura</taxon>
        <taxon>Neobatrachia</taxon>
        <taxon>Hyloidea</taxon>
        <taxon>Eleutherodactylidae</taxon>
        <taxon>Eleutherodactylinae</taxon>
        <taxon>Eleutherodactylus</taxon>
        <taxon>Eleutherodactylus</taxon>
    </lineage>
</organism>
<dbReference type="Gene3D" id="3.40.50.300">
    <property type="entry name" value="P-loop containing nucleotide triphosphate hydrolases"/>
    <property type="match status" value="1"/>
</dbReference>
<dbReference type="OrthoDB" id="19623at2759"/>
<dbReference type="GO" id="GO:0005524">
    <property type="term" value="F:ATP binding"/>
    <property type="evidence" value="ECO:0007669"/>
    <property type="project" value="InterPro"/>
</dbReference>
<gene>
    <name evidence="4" type="ORF">GDO78_009157</name>
</gene>
<proteinExistence type="inferred from homology"/>
<comment type="similarity">
    <text evidence="1">Belongs to the ClpA/ClpB family. Torsin subfamily.</text>
</comment>
<comment type="caution">
    <text evidence="4">The sequence shown here is derived from an EMBL/GenBank/DDBJ whole genome shotgun (WGS) entry which is preliminary data.</text>
</comment>
<sequence length="443" mass="50685">MQGYRHRCQGKPNVVSSEIHCRVSKLVPDQIPLTDPTDRSHSQIPLSDPTHRSRTPGMIGAAALLFPLLLMNSKAYASVDVLGLAELKGEDGEEEKKNGLWLSGAQEMQDLAQLSWEYMQDMQCWLWPDKCEDKKGHTEWSWSTFGWDSLHLLTDWYAKVLESTDFSSGSITNNLTGLQWDLERRIHGQHLAVRQILTSLKRFLQEDGPKKTLALSFHGWTGTGKNLAARIIAENLYQDGQRSRCTRVFIPQLHFPHLSHVEAYKVQLRKQIQAVFSHCAQPLFVFDEADKLPAALLQSLFPLLNPEEMQDSRSIFIFLSGVGASVINEVVLNFWRAGRHREEITLGDLDRPLRATVHQSKDPFLTRQLWTHDLINEFVPFLPLERRHVKLCARDAIEARGLPYNERALESVMQELLFVPQEEKIFSAQGCKQVGQRINFMKL</sequence>
<feature type="region of interest" description="Disordered" evidence="2">
    <location>
        <begin position="30"/>
        <end position="53"/>
    </location>
</feature>